<comment type="caution">
    <text evidence="2">The sequence shown here is derived from an EMBL/GenBank/DDBJ whole genome shotgun (WGS) entry which is preliminary data.</text>
</comment>
<dbReference type="EMBL" id="BSEL01000002">
    <property type="protein sequence ID" value="GLJ66807.1"/>
    <property type="molecule type" value="Genomic_DNA"/>
</dbReference>
<gene>
    <name evidence="2" type="primary">guaA_1</name>
    <name evidence="2" type="ORF">GCM10017579_08430</name>
</gene>
<feature type="domain" description="Glutamine amidotransferase" evidence="1">
    <location>
        <begin position="46"/>
        <end position="189"/>
    </location>
</feature>
<dbReference type="PANTHER" id="PTHR42695">
    <property type="entry name" value="GLUTAMINE AMIDOTRANSFERASE YLR126C-RELATED"/>
    <property type="match status" value="1"/>
</dbReference>
<accession>A0ABQ5SRM6</accession>
<dbReference type="CDD" id="cd01741">
    <property type="entry name" value="GATase1_1"/>
    <property type="match status" value="1"/>
</dbReference>
<dbReference type="InterPro" id="IPR029062">
    <property type="entry name" value="Class_I_gatase-like"/>
</dbReference>
<dbReference type="Gene3D" id="3.40.50.880">
    <property type="match status" value="1"/>
</dbReference>
<evidence type="ECO:0000259" key="1">
    <source>
        <dbReference type="Pfam" id="PF00117"/>
    </source>
</evidence>
<dbReference type="PANTHER" id="PTHR42695:SF5">
    <property type="entry name" value="GLUTAMINE AMIDOTRANSFERASE YLR126C-RELATED"/>
    <property type="match status" value="1"/>
</dbReference>
<dbReference type="InterPro" id="IPR044992">
    <property type="entry name" value="ChyE-like"/>
</dbReference>
<keyword evidence="2" id="KW-0315">Glutamine amidotransferase</keyword>
<dbReference type="InterPro" id="IPR017926">
    <property type="entry name" value="GATASE"/>
</dbReference>
<name>A0ABQ5SRM6_9ACTN</name>
<dbReference type="PROSITE" id="PS51273">
    <property type="entry name" value="GATASE_TYPE_1"/>
    <property type="match status" value="1"/>
</dbReference>
<reference evidence="2" key="1">
    <citation type="journal article" date="2014" name="Int. J. Syst. Evol. Microbiol.">
        <title>Complete genome of a new Firmicutes species belonging to the dominant human colonic microbiota ('Ruminococcus bicirculans') reveals two chromosomes and a selective capacity to utilize plant glucans.</title>
        <authorList>
            <consortium name="NISC Comparative Sequencing Program"/>
            <person name="Wegmann U."/>
            <person name="Louis P."/>
            <person name="Goesmann A."/>
            <person name="Henrissat B."/>
            <person name="Duncan S.H."/>
            <person name="Flint H.J."/>
        </authorList>
    </citation>
    <scope>NUCLEOTIDE SEQUENCE</scope>
    <source>
        <strain evidence="2">VKM Ac-1246</strain>
    </source>
</reference>
<evidence type="ECO:0000313" key="3">
    <source>
        <dbReference type="Proteomes" id="UP001142292"/>
    </source>
</evidence>
<keyword evidence="3" id="KW-1185">Reference proteome</keyword>
<evidence type="ECO:0000313" key="2">
    <source>
        <dbReference type="EMBL" id="GLJ66807.1"/>
    </source>
</evidence>
<reference evidence="2" key="2">
    <citation type="submission" date="2023-01" db="EMBL/GenBank/DDBJ databases">
        <authorList>
            <person name="Sun Q."/>
            <person name="Evtushenko L."/>
        </authorList>
    </citation>
    <scope>NUCLEOTIDE SEQUENCE</scope>
    <source>
        <strain evidence="2">VKM Ac-1246</strain>
    </source>
</reference>
<dbReference type="Proteomes" id="UP001142292">
    <property type="component" value="Unassembled WGS sequence"/>
</dbReference>
<organism evidence="2 3">
    <name type="scientific">Nocardioides luteus</name>
    <dbReference type="NCBI Taxonomy" id="1844"/>
    <lineage>
        <taxon>Bacteria</taxon>
        <taxon>Bacillati</taxon>
        <taxon>Actinomycetota</taxon>
        <taxon>Actinomycetes</taxon>
        <taxon>Propionibacteriales</taxon>
        <taxon>Nocardioidaceae</taxon>
        <taxon>Nocardioides</taxon>
    </lineage>
</organism>
<protein>
    <submittedName>
        <fullName evidence="2">Glutamine amidotransferase</fullName>
    </submittedName>
</protein>
<proteinExistence type="predicted"/>
<dbReference type="Pfam" id="PF00117">
    <property type="entry name" value="GATase"/>
    <property type="match status" value="1"/>
</dbReference>
<dbReference type="SUPFAM" id="SSF52317">
    <property type="entry name" value="Class I glutamine amidotransferase-like"/>
    <property type="match status" value="1"/>
</dbReference>
<sequence length="265" mass="28441">MSLSLPRVLVIQHAESVPLALFGHWLAEAGMCVDIFRGYAEPIPPLSSLDTSYSGLLVLGGAMDVDSDEEHPWLPTARERIVQAAEAGIPTLGICLGHQLAAVALGGTVERSPFGLAVGVRQVTWEPEVLFDPLMRLLAGDDRAMHWHRDVVGELPEGAVKLASSIDGQVQAARFAPTVWGVQFHPEVDAAVVKGWAETSVEELEEIGRTVDDVTASATFAENELIKTWQPLAFGFARLVRERAAAVAPGASRDGSIPTPRPWSA</sequence>